<dbReference type="OrthoDB" id="9783783at2"/>
<evidence type="ECO:0000256" key="6">
    <source>
        <dbReference type="ARBA" id="ARBA00022777"/>
    </source>
</evidence>
<evidence type="ECO:0000256" key="3">
    <source>
        <dbReference type="ARBA" id="ARBA00022679"/>
    </source>
</evidence>
<keyword evidence="5" id="KW-0227">DNA damage</keyword>
<reference evidence="13 14" key="1">
    <citation type="submission" date="2019-11" db="EMBL/GenBank/DDBJ databases">
        <title>Type strains purchased from KCTC, JCM and DSMZ.</title>
        <authorList>
            <person name="Lu H."/>
        </authorList>
    </citation>
    <scope>NUCLEOTIDE SEQUENCE [LARGE SCALE GENOMIC DNA]</scope>
    <source>
        <strain evidence="13 14">KCTC 52429</strain>
    </source>
</reference>
<keyword evidence="2" id="KW-0597">Phosphoprotein</keyword>
<evidence type="ECO:0000256" key="5">
    <source>
        <dbReference type="ARBA" id="ARBA00022763"/>
    </source>
</evidence>
<keyword evidence="9" id="KW-0234">DNA repair</keyword>
<dbReference type="InterPro" id="IPR010624">
    <property type="entry name" value="KaiC_dom"/>
</dbReference>
<dbReference type="InterPro" id="IPR020588">
    <property type="entry name" value="RecA_ATP-bd"/>
</dbReference>
<dbReference type="PROSITE" id="PS50162">
    <property type="entry name" value="RECA_2"/>
    <property type="match status" value="1"/>
</dbReference>
<dbReference type="InterPro" id="IPR030665">
    <property type="entry name" value="KaiC"/>
</dbReference>
<feature type="domain" description="KaiC" evidence="12">
    <location>
        <begin position="263"/>
        <end position="493"/>
    </location>
</feature>
<keyword evidence="3" id="KW-0808">Transferase</keyword>
<dbReference type="EMBL" id="WNKZ01000142">
    <property type="protein sequence ID" value="MTV56218.1"/>
    <property type="molecule type" value="Genomic_DNA"/>
</dbReference>
<evidence type="ECO:0000256" key="9">
    <source>
        <dbReference type="ARBA" id="ARBA00023204"/>
    </source>
</evidence>
<dbReference type="GO" id="GO:0006281">
    <property type="term" value="P:DNA repair"/>
    <property type="evidence" value="ECO:0007669"/>
    <property type="project" value="UniProtKB-KW"/>
</dbReference>
<dbReference type="GO" id="GO:0003677">
    <property type="term" value="F:DNA binding"/>
    <property type="evidence" value="ECO:0007669"/>
    <property type="project" value="UniProtKB-KW"/>
</dbReference>
<evidence type="ECO:0000259" key="12">
    <source>
        <dbReference type="PROSITE" id="PS51146"/>
    </source>
</evidence>
<dbReference type="PROSITE" id="PS51146">
    <property type="entry name" value="KAIC"/>
    <property type="match status" value="2"/>
</dbReference>
<dbReference type="AlphaFoldDB" id="A0A6I3T3R2"/>
<dbReference type="InterPro" id="IPR027417">
    <property type="entry name" value="P-loop_NTPase"/>
</dbReference>
<evidence type="ECO:0000256" key="10">
    <source>
        <dbReference type="ARBA" id="ARBA00025580"/>
    </source>
</evidence>
<dbReference type="PANTHER" id="PTHR42926:SF1">
    <property type="entry name" value="CIRCADIAN CLOCK OSCILLATOR PROTEIN KAIC 1"/>
    <property type="match status" value="1"/>
</dbReference>
<gene>
    <name evidence="13" type="ORF">GM672_26180</name>
</gene>
<dbReference type="PIRSF" id="PIRSF039117">
    <property type="entry name" value="KaiC"/>
    <property type="match status" value="1"/>
</dbReference>
<accession>A0A6I3T3R2</accession>
<feature type="domain" description="KaiC" evidence="12">
    <location>
        <begin position="22"/>
        <end position="261"/>
    </location>
</feature>
<keyword evidence="4" id="KW-0677">Repeat</keyword>
<comment type="function">
    <text evidence="10">Can catalyze the hydrolysis of ATP in the presence of single-stranded DNA, the ATP-dependent uptake of single-stranded DNA by duplex DNA, and the ATP-dependent hybridization of homologous single-stranded DNAs. It interacts with LexA causing its activation and leading to its autocatalytic cleavage.</text>
</comment>
<sequence>MIVRTGDTTRGAAVTVDVWATDTVASGIAGLDTILQGGFVRDRLYLIEGAPGSGKTTLALQFLLDGVRRGESVLYITLSESAAELRGSAASHGWSLAGVDIHEVLPSEQILQPEEQYSIFHPGDVESRATTDDILAAVKRARPRRVVLDSLSELQLLATSALLYRRQVLALKQFFASRNCTTLLLDDKTGSDGDRQVRSVAHGVIALERIPSEYGGIRRQIEVIKLRGVAFAEGLHDYRIVTGGLVVYPRLVAAQTRQARGYARFSTGVPALDDMLGGGLEQGTSTLVAGPSGSGKSSLATQLVAAALARGEPVAMFIFDESAGSFIHRAHGRNVDFAQAVERGRLQLHQIDPAQMSPGEFTHSVCAAADAGARMIVVDSLQGFQRSMPSEKLLATHLHELLTYLNQSGVATVLVGLQHTAPAERMAVESSFLADNIIILHYFEAGGAVCQAISVYKKRGGEHQRTIRHFRIAASGVEIGAVLTGFRGILTGTPRLADSEAPALATVDG</sequence>
<evidence type="ECO:0000256" key="7">
    <source>
        <dbReference type="ARBA" id="ARBA00022801"/>
    </source>
</evidence>
<keyword evidence="6" id="KW-0418">Kinase</keyword>
<protein>
    <recommendedName>
        <fullName evidence="1">non-specific serine/threonine protein kinase</fullName>
        <ecNumber evidence="1">2.7.11.1</ecNumber>
    </recommendedName>
</protein>
<keyword evidence="8" id="KW-0238">DNA-binding</keyword>
<dbReference type="InterPro" id="IPR014774">
    <property type="entry name" value="KaiC-like_dom"/>
</dbReference>
<dbReference type="GO" id="GO:0004674">
    <property type="term" value="F:protein serine/threonine kinase activity"/>
    <property type="evidence" value="ECO:0007669"/>
    <property type="project" value="UniProtKB-EC"/>
</dbReference>
<evidence type="ECO:0000313" key="14">
    <source>
        <dbReference type="Proteomes" id="UP000430634"/>
    </source>
</evidence>
<evidence type="ECO:0000256" key="1">
    <source>
        <dbReference type="ARBA" id="ARBA00012513"/>
    </source>
</evidence>
<organism evidence="13 14">
    <name type="scientific">Pseudoduganella buxea</name>
    <dbReference type="NCBI Taxonomy" id="1949069"/>
    <lineage>
        <taxon>Bacteria</taxon>
        <taxon>Pseudomonadati</taxon>
        <taxon>Pseudomonadota</taxon>
        <taxon>Betaproteobacteria</taxon>
        <taxon>Burkholderiales</taxon>
        <taxon>Oxalobacteraceae</taxon>
        <taxon>Telluria group</taxon>
        <taxon>Pseudoduganella</taxon>
    </lineage>
</organism>
<dbReference type="EC" id="2.7.11.1" evidence="1"/>
<dbReference type="SMART" id="SM00382">
    <property type="entry name" value="AAA"/>
    <property type="match status" value="2"/>
</dbReference>
<evidence type="ECO:0000313" key="13">
    <source>
        <dbReference type="EMBL" id="MTV56218.1"/>
    </source>
</evidence>
<dbReference type="PRINTS" id="PR01874">
    <property type="entry name" value="DNAREPAIRADA"/>
</dbReference>
<dbReference type="GO" id="GO:0016787">
    <property type="term" value="F:hydrolase activity"/>
    <property type="evidence" value="ECO:0007669"/>
    <property type="project" value="UniProtKB-KW"/>
</dbReference>
<name>A0A6I3T3R2_9BURK</name>
<dbReference type="GO" id="GO:0140664">
    <property type="term" value="F:ATP-dependent DNA damage sensor activity"/>
    <property type="evidence" value="ECO:0007669"/>
    <property type="project" value="InterPro"/>
</dbReference>
<dbReference type="GO" id="GO:0005524">
    <property type="term" value="F:ATP binding"/>
    <property type="evidence" value="ECO:0007669"/>
    <property type="project" value="InterPro"/>
</dbReference>
<proteinExistence type="predicted"/>
<keyword evidence="7" id="KW-0378">Hydrolase</keyword>
<dbReference type="SUPFAM" id="SSF52540">
    <property type="entry name" value="P-loop containing nucleoside triphosphate hydrolases"/>
    <property type="match status" value="2"/>
</dbReference>
<feature type="domain" description="RecA family profile 1" evidence="11">
    <location>
        <begin position="261"/>
        <end position="420"/>
    </location>
</feature>
<dbReference type="Pfam" id="PF06745">
    <property type="entry name" value="ATPase"/>
    <property type="match status" value="2"/>
</dbReference>
<dbReference type="CDD" id="cd19488">
    <property type="entry name" value="KaiC-like_N"/>
    <property type="match status" value="1"/>
</dbReference>
<evidence type="ECO:0000259" key="11">
    <source>
        <dbReference type="PROSITE" id="PS50162"/>
    </source>
</evidence>
<comment type="caution">
    <text evidence="13">The sequence shown here is derived from an EMBL/GenBank/DDBJ whole genome shotgun (WGS) entry which is preliminary data.</text>
</comment>
<dbReference type="Gene3D" id="3.40.50.300">
    <property type="entry name" value="P-loop containing nucleotide triphosphate hydrolases"/>
    <property type="match status" value="2"/>
</dbReference>
<dbReference type="InterPro" id="IPR051347">
    <property type="entry name" value="Circadian_clock_KaiC-rel"/>
</dbReference>
<dbReference type="Proteomes" id="UP000430634">
    <property type="component" value="Unassembled WGS sequence"/>
</dbReference>
<dbReference type="PANTHER" id="PTHR42926">
    <property type="match status" value="1"/>
</dbReference>
<evidence type="ECO:0000256" key="8">
    <source>
        <dbReference type="ARBA" id="ARBA00023125"/>
    </source>
</evidence>
<evidence type="ECO:0000256" key="2">
    <source>
        <dbReference type="ARBA" id="ARBA00022553"/>
    </source>
</evidence>
<dbReference type="InterPro" id="IPR003593">
    <property type="entry name" value="AAA+_ATPase"/>
</dbReference>
<evidence type="ECO:0000256" key="4">
    <source>
        <dbReference type="ARBA" id="ARBA00022737"/>
    </source>
</evidence>